<dbReference type="InterPro" id="IPR007727">
    <property type="entry name" value="Spo12"/>
</dbReference>
<accession>A0AAN7W633</accession>
<reference evidence="3" key="1">
    <citation type="submission" date="2023-07" db="EMBL/GenBank/DDBJ databases">
        <title>A draft genome of Kazachstania heterogenica Y-27499.</title>
        <authorList>
            <person name="Donic C."/>
            <person name="Kralova J.S."/>
            <person name="Fidel L."/>
            <person name="Ben-Dor S."/>
            <person name="Jung S."/>
        </authorList>
    </citation>
    <scope>NUCLEOTIDE SEQUENCE [LARGE SCALE GENOMIC DNA]</scope>
    <source>
        <strain evidence="3">Y27499</strain>
    </source>
</reference>
<comment type="caution">
    <text evidence="2">The sequence shown here is derived from an EMBL/GenBank/DDBJ whole genome shotgun (WGS) entry which is preliminary data.</text>
</comment>
<proteinExistence type="predicted"/>
<feature type="region of interest" description="Disordered" evidence="1">
    <location>
        <begin position="1"/>
        <end position="22"/>
    </location>
</feature>
<name>A0AAN7W633_9SACH</name>
<protein>
    <submittedName>
        <fullName evidence="2">Uncharacterized protein</fullName>
    </submittedName>
</protein>
<feature type="compositionally biased region" description="Basic and acidic residues" evidence="1">
    <location>
        <begin position="12"/>
        <end position="22"/>
    </location>
</feature>
<sequence>MVKEQAVSKCNDNLKESEKDKLRNSDKKVIINDIKAKCKPFYSLHKSIYNTKNSQRISRQRIKYYKSPTDKLLSPCSRKLDSYRSKCIVAKSTPMKLSFSSGTE</sequence>
<dbReference type="Proteomes" id="UP001306508">
    <property type="component" value="Unassembled WGS sequence"/>
</dbReference>
<dbReference type="Pfam" id="PF05032">
    <property type="entry name" value="Spo12"/>
    <property type="match status" value="1"/>
</dbReference>
<dbReference type="AlphaFoldDB" id="A0AAN7W633"/>
<keyword evidence="3" id="KW-1185">Reference proteome</keyword>
<gene>
    <name evidence="2" type="ORF">RI543_000515</name>
</gene>
<evidence type="ECO:0000313" key="2">
    <source>
        <dbReference type="EMBL" id="KAK5782029.1"/>
    </source>
</evidence>
<evidence type="ECO:0000256" key="1">
    <source>
        <dbReference type="SAM" id="MobiDB-lite"/>
    </source>
</evidence>
<dbReference type="EMBL" id="JAWIZZ010000022">
    <property type="protein sequence ID" value="KAK5782029.1"/>
    <property type="molecule type" value="Genomic_DNA"/>
</dbReference>
<evidence type="ECO:0000313" key="3">
    <source>
        <dbReference type="Proteomes" id="UP001306508"/>
    </source>
</evidence>
<organism evidence="2 3">
    <name type="scientific">Arxiozyma heterogenica</name>
    <dbReference type="NCBI Taxonomy" id="278026"/>
    <lineage>
        <taxon>Eukaryota</taxon>
        <taxon>Fungi</taxon>
        <taxon>Dikarya</taxon>
        <taxon>Ascomycota</taxon>
        <taxon>Saccharomycotina</taxon>
        <taxon>Saccharomycetes</taxon>
        <taxon>Saccharomycetales</taxon>
        <taxon>Saccharomycetaceae</taxon>
        <taxon>Arxiozyma</taxon>
    </lineage>
</organism>